<keyword evidence="4" id="KW-1185">Reference proteome</keyword>
<proteinExistence type="predicted"/>
<sequence length="102" mass="9687">MKSMKVAAAVAGSLAVMGAAAPAFAAGGTPPMPPMSLNGGLDSLTNAASHAQLADAAPVNTSALDPKSDGSVLHAVTSAAHDLNKSHGGSGSGRMLGGLPIG</sequence>
<evidence type="ECO:0000256" key="1">
    <source>
        <dbReference type="SAM" id="MobiDB-lite"/>
    </source>
</evidence>
<dbReference type="AlphaFoldDB" id="A0A387HE93"/>
<organism evidence="3 4">
    <name type="scientific">Streptomyces hundungensis</name>
    <dbReference type="NCBI Taxonomy" id="1077946"/>
    <lineage>
        <taxon>Bacteria</taxon>
        <taxon>Bacillati</taxon>
        <taxon>Actinomycetota</taxon>
        <taxon>Actinomycetes</taxon>
        <taxon>Kitasatosporales</taxon>
        <taxon>Streptomycetaceae</taxon>
        <taxon>Streptomyces</taxon>
    </lineage>
</organism>
<gene>
    <name evidence="3" type="ORF">DWB77_04336</name>
</gene>
<reference evidence="3 4" key="1">
    <citation type="submission" date="2018-10" db="EMBL/GenBank/DDBJ databases">
        <title>Relationship between Morphology and Antimicrobial Activity in Streptomyces.</title>
        <authorList>
            <person name="Kang H.J."/>
            <person name="Kim S.B."/>
        </authorList>
    </citation>
    <scope>NUCLEOTIDE SEQUENCE [LARGE SCALE GENOMIC DNA]</scope>
    <source>
        <strain evidence="3 4">BH38</strain>
    </source>
</reference>
<dbReference type="KEGG" id="shun:DWB77_04336"/>
<evidence type="ECO:0000313" key="3">
    <source>
        <dbReference type="EMBL" id="AYG82166.1"/>
    </source>
</evidence>
<feature type="region of interest" description="Disordered" evidence="1">
    <location>
        <begin position="82"/>
        <end position="102"/>
    </location>
</feature>
<feature type="chain" id="PRO_5017455128" description="ATP-binding protein" evidence="2">
    <location>
        <begin position="26"/>
        <end position="102"/>
    </location>
</feature>
<evidence type="ECO:0000313" key="4">
    <source>
        <dbReference type="Proteomes" id="UP000271554"/>
    </source>
</evidence>
<feature type="compositionally biased region" description="Gly residues" evidence="1">
    <location>
        <begin position="88"/>
        <end position="102"/>
    </location>
</feature>
<keyword evidence="2" id="KW-0732">Signal</keyword>
<evidence type="ECO:0000256" key="2">
    <source>
        <dbReference type="SAM" id="SignalP"/>
    </source>
</evidence>
<name>A0A387HE93_9ACTN</name>
<accession>A0A387HE93</accession>
<protein>
    <recommendedName>
        <fullName evidence="5">ATP-binding protein</fullName>
    </recommendedName>
</protein>
<dbReference type="Proteomes" id="UP000271554">
    <property type="component" value="Chromosome"/>
</dbReference>
<feature type="signal peptide" evidence="2">
    <location>
        <begin position="1"/>
        <end position="25"/>
    </location>
</feature>
<evidence type="ECO:0008006" key="5">
    <source>
        <dbReference type="Google" id="ProtNLM"/>
    </source>
</evidence>
<dbReference type="EMBL" id="CP032698">
    <property type="protein sequence ID" value="AYG82166.1"/>
    <property type="molecule type" value="Genomic_DNA"/>
</dbReference>